<dbReference type="EMBL" id="CP033116">
    <property type="protein sequence ID" value="QFY58176.1"/>
    <property type="molecule type" value="Genomic_DNA"/>
</dbReference>
<reference evidence="3 5" key="2">
    <citation type="submission" date="2018-10" db="EMBL/GenBank/DDBJ databases">
        <title>Complete genome sequence of Pseudomonas pelagia strain Kongs-67.</title>
        <authorList>
            <person name="Sinha R.K."/>
            <person name="Krishnan K."/>
        </authorList>
    </citation>
    <scope>NUCLEOTIDE SEQUENCE [LARGE SCALE GENOMIC DNA]</scope>
    <source>
        <strain evidence="3 5">Kongs-67</strain>
    </source>
</reference>
<organism evidence="2 4">
    <name type="scientific">Halopseudomonas pelagia</name>
    <dbReference type="NCBI Taxonomy" id="553151"/>
    <lineage>
        <taxon>Bacteria</taxon>
        <taxon>Pseudomonadati</taxon>
        <taxon>Pseudomonadota</taxon>
        <taxon>Gammaproteobacteria</taxon>
        <taxon>Pseudomonadales</taxon>
        <taxon>Pseudomonadaceae</taxon>
        <taxon>Halopseudomonas</taxon>
    </lineage>
</organism>
<dbReference type="EMBL" id="NWMT01000056">
    <property type="protein sequence ID" value="PCD00887.1"/>
    <property type="molecule type" value="Genomic_DNA"/>
</dbReference>
<keyword evidence="5" id="KW-1185">Reference proteome</keyword>
<feature type="transmembrane region" description="Helical" evidence="1">
    <location>
        <begin position="122"/>
        <end position="142"/>
    </location>
</feature>
<evidence type="ECO:0008006" key="6">
    <source>
        <dbReference type="Google" id="ProtNLM"/>
    </source>
</evidence>
<feature type="transmembrane region" description="Helical" evidence="1">
    <location>
        <begin position="20"/>
        <end position="43"/>
    </location>
</feature>
<keyword evidence="1" id="KW-0812">Transmembrane</keyword>
<feature type="transmembrane region" description="Helical" evidence="1">
    <location>
        <begin position="148"/>
        <end position="169"/>
    </location>
</feature>
<evidence type="ECO:0000313" key="2">
    <source>
        <dbReference type="EMBL" id="PCD00887.1"/>
    </source>
</evidence>
<keyword evidence="1" id="KW-0472">Membrane</keyword>
<feature type="transmembrane region" description="Helical" evidence="1">
    <location>
        <begin position="74"/>
        <end position="92"/>
    </location>
</feature>
<sequence length="178" mass="19770">MHAGLKKALGALAILAWPLAIYLLHDSVGSWPLLIVGALLLVWRVPQARYLALVAAAALIVLGLFSRAEFGMRAYPVAVSTLMFCLFFASLLKGQPMIEQLARLREPDLSAEGVRYTRKVTWAWCGFFVINGAIAGWTVLYADLATWALYNGLISYVLMGLMFAGEWLIRRRVRRVAV</sequence>
<protein>
    <recommendedName>
        <fullName evidence="6">DNA gyrase subunit B</fullName>
    </recommendedName>
</protein>
<evidence type="ECO:0000313" key="5">
    <source>
        <dbReference type="Proteomes" id="UP000344571"/>
    </source>
</evidence>
<feature type="transmembrane region" description="Helical" evidence="1">
    <location>
        <begin position="50"/>
        <end position="68"/>
    </location>
</feature>
<keyword evidence="1" id="KW-1133">Transmembrane helix</keyword>
<reference evidence="2 4" key="1">
    <citation type="submission" date="2017-09" db="EMBL/GenBank/DDBJ databases">
        <title>Bacterial and phytoplankton interrelationship in Kongsfjorden, an Arctic fjord.</title>
        <authorList>
            <person name="Sinha R."/>
            <person name="Krishnan K."/>
        </authorList>
    </citation>
    <scope>NUCLEOTIDE SEQUENCE [LARGE SCALE GENOMIC DNA]</scope>
    <source>
        <strain evidence="2 4">58</strain>
    </source>
</reference>
<dbReference type="RefSeq" id="WP_096345232.1">
    <property type="nucleotide sequence ID" value="NZ_CP033116.1"/>
</dbReference>
<evidence type="ECO:0000256" key="1">
    <source>
        <dbReference type="SAM" id="Phobius"/>
    </source>
</evidence>
<evidence type="ECO:0000313" key="3">
    <source>
        <dbReference type="EMBL" id="QFY58176.1"/>
    </source>
</evidence>
<dbReference type="AlphaFoldDB" id="A0AA91U6G4"/>
<evidence type="ECO:0000313" key="4">
    <source>
        <dbReference type="Proteomes" id="UP000243750"/>
    </source>
</evidence>
<name>A0AA91U6G4_9GAMM</name>
<accession>A0AA91U6G4</accession>
<dbReference type="Proteomes" id="UP000344571">
    <property type="component" value="Chromosome"/>
</dbReference>
<proteinExistence type="predicted"/>
<gene>
    <name evidence="2" type="ORF">CO192_03620</name>
    <name evidence="3" type="ORF">EAO82_18495</name>
</gene>
<dbReference type="Proteomes" id="UP000243750">
    <property type="component" value="Unassembled WGS sequence"/>
</dbReference>